<dbReference type="STRING" id="195883.A0A482WP93"/>
<protein>
    <submittedName>
        <fullName evidence="2">Uncharacterized protein</fullName>
    </submittedName>
</protein>
<name>A0A482WP93_LAOST</name>
<evidence type="ECO:0000256" key="1">
    <source>
        <dbReference type="ARBA" id="ARBA00022737"/>
    </source>
</evidence>
<dbReference type="Gene3D" id="2.120.10.30">
    <property type="entry name" value="TolB, C-terminal domain"/>
    <property type="match status" value="1"/>
</dbReference>
<dbReference type="SMR" id="A0A482WP93"/>
<comment type="caution">
    <text evidence="2">The sequence shown here is derived from an EMBL/GenBank/DDBJ whole genome shotgun (WGS) entry which is preliminary data.</text>
</comment>
<evidence type="ECO:0000313" key="3">
    <source>
        <dbReference type="Proteomes" id="UP000291343"/>
    </source>
</evidence>
<organism evidence="2 3">
    <name type="scientific">Laodelphax striatellus</name>
    <name type="common">Small brown planthopper</name>
    <name type="synonym">Delphax striatella</name>
    <dbReference type="NCBI Taxonomy" id="195883"/>
    <lineage>
        <taxon>Eukaryota</taxon>
        <taxon>Metazoa</taxon>
        <taxon>Ecdysozoa</taxon>
        <taxon>Arthropoda</taxon>
        <taxon>Hexapoda</taxon>
        <taxon>Insecta</taxon>
        <taxon>Pterygota</taxon>
        <taxon>Neoptera</taxon>
        <taxon>Paraneoptera</taxon>
        <taxon>Hemiptera</taxon>
        <taxon>Auchenorrhyncha</taxon>
        <taxon>Fulgoroidea</taxon>
        <taxon>Delphacidae</taxon>
        <taxon>Criomorphinae</taxon>
        <taxon>Laodelphax</taxon>
    </lineage>
</organism>
<gene>
    <name evidence="2" type="ORF">LSTR_LSTR012571</name>
</gene>
<dbReference type="InterPro" id="IPR011042">
    <property type="entry name" value="6-blade_b-propeller_TolB-like"/>
</dbReference>
<dbReference type="Proteomes" id="UP000291343">
    <property type="component" value="Unassembled WGS sequence"/>
</dbReference>
<proteinExistence type="predicted"/>
<dbReference type="Pfam" id="PF01436">
    <property type="entry name" value="NHL"/>
    <property type="match status" value="1"/>
</dbReference>
<sequence>MLVASRAEKGRNFIQVFQLCDGQLLSTVDSHDAKLKRPSGLATTADRHVIVVDLGNDCVKKYRYW</sequence>
<dbReference type="EMBL" id="QKKF02028569">
    <property type="protein sequence ID" value="RZF35364.1"/>
    <property type="molecule type" value="Genomic_DNA"/>
</dbReference>
<dbReference type="OrthoDB" id="252722at2759"/>
<reference evidence="2 3" key="1">
    <citation type="journal article" date="2017" name="Gigascience">
        <title>Genome sequence of the small brown planthopper, Laodelphax striatellus.</title>
        <authorList>
            <person name="Zhu J."/>
            <person name="Jiang F."/>
            <person name="Wang X."/>
            <person name="Yang P."/>
            <person name="Bao Y."/>
            <person name="Zhao W."/>
            <person name="Wang W."/>
            <person name="Lu H."/>
            <person name="Wang Q."/>
            <person name="Cui N."/>
            <person name="Li J."/>
            <person name="Chen X."/>
            <person name="Luo L."/>
            <person name="Yu J."/>
            <person name="Kang L."/>
            <person name="Cui F."/>
        </authorList>
    </citation>
    <scope>NUCLEOTIDE SEQUENCE [LARGE SCALE GENOMIC DNA]</scope>
    <source>
        <strain evidence="2">Lst14</strain>
    </source>
</reference>
<evidence type="ECO:0000313" key="2">
    <source>
        <dbReference type="EMBL" id="RZF35364.1"/>
    </source>
</evidence>
<accession>A0A482WP93</accession>
<keyword evidence="3" id="KW-1185">Reference proteome</keyword>
<keyword evidence="1" id="KW-0677">Repeat</keyword>
<dbReference type="SUPFAM" id="SSF101898">
    <property type="entry name" value="NHL repeat"/>
    <property type="match status" value="1"/>
</dbReference>
<dbReference type="InParanoid" id="A0A482WP93"/>
<dbReference type="AlphaFoldDB" id="A0A482WP93"/>
<dbReference type="InterPro" id="IPR001258">
    <property type="entry name" value="NHL_repeat"/>
</dbReference>